<dbReference type="STRING" id="61853.ENSNLEP00000023837"/>
<evidence type="ECO:0000256" key="9">
    <source>
        <dbReference type="ARBA" id="ARBA00022884"/>
    </source>
</evidence>
<dbReference type="SUPFAM" id="SSF55186">
    <property type="entry name" value="ThrRS/AlaRS common domain"/>
    <property type="match status" value="1"/>
</dbReference>
<dbReference type="GO" id="GO:0002161">
    <property type="term" value="F:aminoacyl-tRNA deacylase activity"/>
    <property type="evidence" value="ECO:0007669"/>
    <property type="project" value="TreeGrafter"/>
</dbReference>
<evidence type="ECO:0000256" key="7">
    <source>
        <dbReference type="ARBA" id="ARBA00022833"/>
    </source>
</evidence>
<feature type="region of interest" description="Disordered" evidence="15">
    <location>
        <begin position="16"/>
        <end position="36"/>
    </location>
</feature>
<evidence type="ECO:0000256" key="12">
    <source>
        <dbReference type="ARBA" id="ARBA00048300"/>
    </source>
</evidence>
<evidence type="ECO:0000256" key="5">
    <source>
        <dbReference type="ARBA" id="ARBA00022723"/>
    </source>
</evidence>
<organism evidence="17 18">
    <name type="scientific">Nomascus leucogenys</name>
    <name type="common">Northern white-cheeked gibbon</name>
    <name type="synonym">Hylobates leucogenys</name>
    <dbReference type="NCBI Taxonomy" id="61853"/>
    <lineage>
        <taxon>Eukaryota</taxon>
        <taxon>Metazoa</taxon>
        <taxon>Chordata</taxon>
        <taxon>Craniata</taxon>
        <taxon>Vertebrata</taxon>
        <taxon>Euteleostomi</taxon>
        <taxon>Mammalia</taxon>
        <taxon>Eutheria</taxon>
        <taxon>Euarchontoglires</taxon>
        <taxon>Primates</taxon>
        <taxon>Haplorrhini</taxon>
        <taxon>Catarrhini</taxon>
        <taxon>Hylobatidae</taxon>
        <taxon>Nomascus</taxon>
    </lineage>
</organism>
<evidence type="ECO:0000256" key="6">
    <source>
        <dbReference type="ARBA" id="ARBA00022741"/>
    </source>
</evidence>
<dbReference type="InParanoid" id="M3ZAV0"/>
<comment type="similarity">
    <text evidence="1">Belongs to the class-II aminoacyl-tRNA synthetase family.</text>
</comment>
<dbReference type="PANTHER" id="PTHR11777:SF8">
    <property type="entry name" value="ALANINE--TRNA LIGASE, MITOCHONDRIAL"/>
    <property type="match status" value="1"/>
</dbReference>
<feature type="domain" description="Alanyl-transfer RNA synthetases family profile" evidence="16">
    <location>
        <begin position="37"/>
        <end position="672"/>
    </location>
</feature>
<dbReference type="PRINTS" id="PR00980">
    <property type="entry name" value="TRNASYNTHALA"/>
</dbReference>
<dbReference type="Gene3D" id="3.30.980.10">
    <property type="entry name" value="Threonyl-trna Synthetase, Chain A, domain 2"/>
    <property type="match status" value="1"/>
</dbReference>
<dbReference type="EMBL" id="ADFV01032123">
    <property type="status" value="NOT_ANNOTATED_CDS"/>
    <property type="molecule type" value="Genomic_DNA"/>
</dbReference>
<proteinExistence type="inferred from homology"/>
<dbReference type="Ensembl" id="ENSNLET00000032217.2">
    <property type="protein sequence ID" value="ENSNLEP00000023837.2"/>
    <property type="gene ID" value="ENSNLEG00000026583.2"/>
</dbReference>
<dbReference type="OMA" id="NCLEIWN"/>
<reference evidence="17" key="2">
    <citation type="submission" date="2025-08" db="UniProtKB">
        <authorList>
            <consortium name="Ensembl"/>
        </authorList>
    </citation>
    <scope>IDENTIFICATION</scope>
</reference>
<feature type="region of interest" description="Disordered" evidence="15">
    <location>
        <begin position="498"/>
        <end position="536"/>
    </location>
</feature>
<dbReference type="SUPFAM" id="SSF55681">
    <property type="entry name" value="Class II aaRS and biotin synthetases"/>
    <property type="match status" value="1"/>
</dbReference>
<dbReference type="EMBL" id="ADFV01032122">
    <property type="status" value="NOT_ANNOTATED_CDS"/>
    <property type="molecule type" value="Genomic_DNA"/>
</dbReference>
<dbReference type="GO" id="GO:0005739">
    <property type="term" value="C:mitochondrion"/>
    <property type="evidence" value="ECO:0007669"/>
    <property type="project" value="Ensembl"/>
</dbReference>
<dbReference type="EMBL" id="ADFV01032121">
    <property type="status" value="NOT_ANNOTATED_CDS"/>
    <property type="molecule type" value="Genomic_DNA"/>
</dbReference>
<dbReference type="GO" id="GO:0070143">
    <property type="term" value="P:mitochondrial alanyl-tRNA aminoacylation"/>
    <property type="evidence" value="ECO:0007669"/>
    <property type="project" value="Ensembl"/>
</dbReference>
<dbReference type="InterPro" id="IPR018162">
    <property type="entry name" value="Ala-tRNA-ligase_IIc_anticod-bd"/>
</dbReference>
<dbReference type="Pfam" id="PF01411">
    <property type="entry name" value="tRNA-synt_2c"/>
    <property type="match status" value="1"/>
</dbReference>
<dbReference type="AlphaFoldDB" id="M3ZAV0"/>
<comment type="catalytic activity">
    <reaction evidence="12">
        <text>tRNA(Ala) + L-alanine + ATP = L-alanyl-tRNA(Ala) + AMP + diphosphate</text>
        <dbReference type="Rhea" id="RHEA:12540"/>
        <dbReference type="Rhea" id="RHEA-COMP:9657"/>
        <dbReference type="Rhea" id="RHEA-COMP:9923"/>
        <dbReference type="ChEBI" id="CHEBI:30616"/>
        <dbReference type="ChEBI" id="CHEBI:33019"/>
        <dbReference type="ChEBI" id="CHEBI:57972"/>
        <dbReference type="ChEBI" id="CHEBI:78442"/>
        <dbReference type="ChEBI" id="CHEBI:78497"/>
        <dbReference type="ChEBI" id="CHEBI:456215"/>
        <dbReference type="EC" id="6.1.1.7"/>
    </reaction>
</comment>
<evidence type="ECO:0000256" key="3">
    <source>
        <dbReference type="ARBA" id="ARBA00022555"/>
    </source>
</evidence>
<evidence type="ECO:0000259" key="16">
    <source>
        <dbReference type="PROSITE" id="PS50860"/>
    </source>
</evidence>
<dbReference type="FunCoup" id="M3ZAV0">
    <property type="interactions" value="958"/>
</dbReference>
<dbReference type="eggNOG" id="KOG0188">
    <property type="taxonomic scope" value="Eukaryota"/>
</dbReference>
<dbReference type="PROSITE" id="PS50860">
    <property type="entry name" value="AA_TRNA_LIGASE_II_ALA"/>
    <property type="match status" value="1"/>
</dbReference>
<comment type="catalytic activity">
    <reaction evidence="14">
        <text>(S)-lactate + ATP + H(+) = (S)-lactoyl-AMP + diphosphate</text>
        <dbReference type="Rhea" id="RHEA:80271"/>
        <dbReference type="ChEBI" id="CHEBI:15378"/>
        <dbReference type="ChEBI" id="CHEBI:16651"/>
        <dbReference type="ChEBI" id="CHEBI:30616"/>
        <dbReference type="ChEBI" id="CHEBI:33019"/>
        <dbReference type="ChEBI" id="CHEBI:231470"/>
    </reaction>
    <physiologicalReaction direction="left-to-right" evidence="14">
        <dbReference type="Rhea" id="RHEA:80272"/>
    </physiologicalReaction>
</comment>
<dbReference type="InterPro" id="IPR012947">
    <property type="entry name" value="tRNA_SAD"/>
</dbReference>
<sequence>MAASVAAAARRLRRAIRRSPAWRGPSHRPLSSEPPAAKASAVRAAFLNFFRDRHGHRLVRSASVRPRGDPSLLFVNAGMNQFKPIFLGTVDPRSEMAGFRRVANSQKCVRAGGHHNDLEDVGRDLSHHTFFEMLGNWAFGGEYFKEEACNMAWELLTQVYGVPEERLWVSYFDGDPKAGLDPDLETRDIWLSLGVPTSRVLSFGPQENFWEMGDTGPCGPCTEIHYDLAGGVGAPQLVELWNLVFMQHNREADGSLQPLPQRHVDTGMGLERLVAVLQGKHSTYDTDLFSPLLNAIQQGCRAPPYLGRVGVADEGHTDTAYRVVADHIRTLSVCISDGVFPGMSVWKGYREDRAVRFSMEILKAPPGFLGSLVPVVVETLVRTELLLHCGPPWALWGDEAAFLASLERGRRIIDRTLRTLGPSDMFPAEVAWSLSLCGDLGLPLDMVELMLEEKGIQLDSAGLERLAQEEAQHRARQAEPVQKQGLWLDVHALGELQRQGVPPTDDSPKYNYSLRPSGSYGESLDRGLPPQQQGSHLNPEQLRLDVTTQTPLTPEQLQAVENTVQEAVGQDKAVYMEEVPLALTAQVPGLRSLDEVYPDPVRVVSVGVPVAHALDPASQAALQTSVELCCGTHLLRTGAVGDLVIIGDRQLSKGTTRLLAITGEQAQQARELGQSLAQEVKAATERLSQGSRDVAEALRLSKDIGRLIEAVETAVIPQWQRRELLATVKMLQRRANTAIRKLQMGQAAKKTQELLERHSKGPLIVDTVSAESLSVLVKVVRQLCEQAPSTSVLLLSPQPVGKVLCACQVAQGAMPTFTAEAWALAVCSHMGGKAWGSRVVAQGTGSTSDLEAALSTARAYALSQL</sequence>
<dbReference type="InterPro" id="IPR045864">
    <property type="entry name" value="aa-tRNA-synth_II/BPL/LPL"/>
</dbReference>
<dbReference type="SUPFAM" id="SSF101353">
    <property type="entry name" value="Putative anticodon-binding domain of alanyl-tRNA synthetase (AlaRS)"/>
    <property type="match status" value="1"/>
</dbReference>
<accession>M3ZAV0</accession>
<dbReference type="Pfam" id="PF07973">
    <property type="entry name" value="tRNA_SAD"/>
    <property type="match status" value="1"/>
</dbReference>
<evidence type="ECO:0000256" key="8">
    <source>
        <dbReference type="ARBA" id="ARBA00022840"/>
    </source>
</evidence>
<evidence type="ECO:0000256" key="4">
    <source>
        <dbReference type="ARBA" id="ARBA00022598"/>
    </source>
</evidence>
<evidence type="ECO:0000256" key="11">
    <source>
        <dbReference type="ARBA" id="ARBA00023146"/>
    </source>
</evidence>
<evidence type="ECO:0000256" key="1">
    <source>
        <dbReference type="ARBA" id="ARBA00008226"/>
    </source>
</evidence>
<evidence type="ECO:0000256" key="10">
    <source>
        <dbReference type="ARBA" id="ARBA00022917"/>
    </source>
</evidence>
<dbReference type="Gene3D" id="3.10.310.40">
    <property type="match status" value="1"/>
</dbReference>
<dbReference type="Proteomes" id="UP000001073">
    <property type="component" value="Chromosome 17"/>
</dbReference>
<reference evidence="17 18" key="1">
    <citation type="submission" date="2012-10" db="EMBL/GenBank/DDBJ databases">
        <authorList>
            <consortium name="Gibbon Genome Sequencing Consortium"/>
        </authorList>
    </citation>
    <scope>NUCLEOTIDE SEQUENCE [LARGE SCALE GENOMIC DNA]</scope>
</reference>
<dbReference type="SMART" id="SM00863">
    <property type="entry name" value="tRNA_SAD"/>
    <property type="match status" value="1"/>
</dbReference>
<keyword evidence="11" id="KW-0030">Aminoacyl-tRNA synthetase</keyword>
<dbReference type="GeneTree" id="ENSGT00940000158246"/>
<dbReference type="InterPro" id="IPR018165">
    <property type="entry name" value="Ala-tRNA-synth_IIc_core"/>
</dbReference>
<evidence type="ECO:0000256" key="15">
    <source>
        <dbReference type="SAM" id="MobiDB-lite"/>
    </source>
</evidence>
<dbReference type="FunFam" id="3.30.930.10:FF:000011">
    <property type="entry name" value="Alanine--tRNA ligase, cytoplasmic"/>
    <property type="match status" value="1"/>
</dbReference>
<dbReference type="FunFam" id="3.30.980.10:FF:000004">
    <property type="entry name" value="Alanine--tRNA ligase, cytoplasmic"/>
    <property type="match status" value="1"/>
</dbReference>
<keyword evidence="3" id="KW-0820">tRNA-binding</keyword>
<evidence type="ECO:0000256" key="2">
    <source>
        <dbReference type="ARBA" id="ARBA00013168"/>
    </source>
</evidence>
<evidence type="ECO:0000256" key="13">
    <source>
        <dbReference type="ARBA" id="ARBA00050177"/>
    </source>
</evidence>
<dbReference type="GO" id="GO:0046872">
    <property type="term" value="F:metal ion binding"/>
    <property type="evidence" value="ECO:0007669"/>
    <property type="project" value="UniProtKB-KW"/>
</dbReference>
<keyword evidence="6" id="KW-0547">Nucleotide-binding</keyword>
<dbReference type="CDD" id="cd00673">
    <property type="entry name" value="AlaRS_core"/>
    <property type="match status" value="1"/>
</dbReference>
<protein>
    <recommendedName>
        <fullName evidence="2">alanine--tRNA ligase</fullName>
        <ecNumber evidence="2">6.1.1.7</ecNumber>
    </recommendedName>
</protein>
<dbReference type="GO" id="GO:0141207">
    <property type="term" value="F:peptide lactyltransferase (ATP-dependent) activity"/>
    <property type="evidence" value="ECO:0007669"/>
    <property type="project" value="Ensembl"/>
</dbReference>
<evidence type="ECO:0000256" key="14">
    <source>
        <dbReference type="ARBA" id="ARBA00050495"/>
    </source>
</evidence>
<keyword evidence="7" id="KW-0862">Zinc</keyword>
<dbReference type="EC" id="6.1.1.7" evidence="2"/>
<gene>
    <name evidence="17" type="primary">AARS2</name>
</gene>
<dbReference type="GO" id="GO:0004813">
    <property type="term" value="F:alanine-tRNA ligase activity"/>
    <property type="evidence" value="ECO:0007669"/>
    <property type="project" value="UniProtKB-EC"/>
</dbReference>
<keyword evidence="18" id="KW-1185">Reference proteome</keyword>
<name>M3ZAV0_NOMLE</name>
<dbReference type="Gene3D" id="3.30.930.10">
    <property type="entry name" value="Bira Bifunctional Protein, Domain 2"/>
    <property type="match status" value="1"/>
</dbReference>
<evidence type="ECO:0000313" key="18">
    <source>
        <dbReference type="Proteomes" id="UP000001073"/>
    </source>
</evidence>
<comment type="catalytic activity">
    <reaction evidence="13">
        <text>(S)-lactoyl-AMP + L-lysyl-[protein] = N(6)-[(S)-lactoyl]-L-lysyl-[protein] + AMP + 2 H(+)</text>
        <dbReference type="Rhea" id="RHEA:80275"/>
        <dbReference type="Rhea" id="RHEA-COMP:9752"/>
        <dbReference type="Rhea" id="RHEA-COMP:19466"/>
        <dbReference type="ChEBI" id="CHEBI:15378"/>
        <dbReference type="ChEBI" id="CHEBI:29969"/>
        <dbReference type="ChEBI" id="CHEBI:231470"/>
        <dbReference type="ChEBI" id="CHEBI:231527"/>
        <dbReference type="ChEBI" id="CHEBI:456215"/>
    </reaction>
    <physiologicalReaction direction="left-to-right" evidence="13">
        <dbReference type="Rhea" id="RHEA:80276"/>
    </physiologicalReaction>
</comment>
<dbReference type="InterPro" id="IPR050058">
    <property type="entry name" value="Ala-tRNA_ligase"/>
</dbReference>
<keyword evidence="4" id="KW-0436">Ligase</keyword>
<evidence type="ECO:0000313" key="17">
    <source>
        <dbReference type="Ensembl" id="ENSNLEP00000023837.2"/>
    </source>
</evidence>
<dbReference type="EMBL" id="ADFV01032120">
    <property type="status" value="NOT_ANNOTATED_CDS"/>
    <property type="molecule type" value="Genomic_DNA"/>
</dbReference>
<dbReference type="HOGENOM" id="CLU_004485_0_0_1"/>
<keyword evidence="8" id="KW-0067">ATP-binding</keyword>
<keyword evidence="10" id="KW-0648">Protein biosynthesis</keyword>
<dbReference type="InterPro" id="IPR018164">
    <property type="entry name" value="Ala-tRNA-synth_IIc_N"/>
</dbReference>
<dbReference type="FunFam" id="3.10.310.40:FF:000004">
    <property type="entry name" value="Alanyl-tRNA synthetase 2, mitochondrial"/>
    <property type="match status" value="1"/>
</dbReference>
<dbReference type="GO" id="GO:0005524">
    <property type="term" value="F:ATP binding"/>
    <property type="evidence" value="ECO:0007669"/>
    <property type="project" value="UniProtKB-KW"/>
</dbReference>
<keyword evidence="9" id="KW-0694">RNA-binding</keyword>
<dbReference type="InterPro" id="IPR002318">
    <property type="entry name" value="Ala-tRNA-lgiase_IIc"/>
</dbReference>
<dbReference type="InterPro" id="IPR018163">
    <property type="entry name" value="Thr/Ala-tRNA-synth_IIc_edit"/>
</dbReference>
<dbReference type="GO" id="GO:0140896">
    <property type="term" value="P:cGAS/STING signaling pathway"/>
    <property type="evidence" value="ECO:0007669"/>
    <property type="project" value="Ensembl"/>
</dbReference>
<reference evidence="17" key="3">
    <citation type="submission" date="2025-09" db="UniProtKB">
        <authorList>
            <consortium name="Ensembl"/>
        </authorList>
    </citation>
    <scope>IDENTIFICATION</scope>
</reference>
<dbReference type="GO" id="GO:0160049">
    <property type="term" value="P:negative regulation of cGAS/STING signaling pathway"/>
    <property type="evidence" value="ECO:0007669"/>
    <property type="project" value="Ensembl"/>
</dbReference>
<dbReference type="GO" id="GO:0000049">
    <property type="term" value="F:tRNA binding"/>
    <property type="evidence" value="ECO:0007669"/>
    <property type="project" value="UniProtKB-KW"/>
</dbReference>
<dbReference type="PANTHER" id="PTHR11777">
    <property type="entry name" value="ALANYL-TRNA SYNTHETASE"/>
    <property type="match status" value="1"/>
</dbReference>
<keyword evidence="5" id="KW-0479">Metal-binding</keyword>